<evidence type="ECO:0000313" key="5">
    <source>
        <dbReference type="Proteomes" id="UP000570003"/>
    </source>
</evidence>
<reference evidence="4 5" key="1">
    <citation type="submission" date="2020-04" db="EMBL/GenBank/DDBJ databases">
        <title>MicrobeNet Type strains.</title>
        <authorList>
            <person name="Nicholson A.C."/>
        </authorList>
    </citation>
    <scope>NUCLEOTIDE SEQUENCE [LARGE SCALE GENOMIC DNA]</scope>
    <source>
        <strain evidence="4 5">DSM 40738</strain>
    </source>
</reference>
<name>A0AA44DH20_STRE0</name>
<dbReference type="AlphaFoldDB" id="A0AA44DH20"/>
<evidence type="ECO:0000256" key="2">
    <source>
        <dbReference type="PROSITE-ProRule" id="PRU00703"/>
    </source>
</evidence>
<dbReference type="EMBL" id="JAAXOU010000345">
    <property type="protein sequence ID" value="NKY16379.1"/>
    <property type="molecule type" value="Genomic_DNA"/>
</dbReference>
<dbReference type="Gene3D" id="3.10.580.10">
    <property type="entry name" value="CBS-domain"/>
    <property type="match status" value="1"/>
</dbReference>
<comment type="caution">
    <text evidence="4">The sequence shown here is derived from an EMBL/GenBank/DDBJ whole genome shotgun (WGS) entry which is preliminary data.</text>
</comment>
<dbReference type="Pfam" id="PF00571">
    <property type="entry name" value="CBS"/>
    <property type="match status" value="2"/>
</dbReference>
<accession>A0AA44DH20</accession>
<protein>
    <submittedName>
        <fullName evidence="4">CBS domain-containing protein</fullName>
    </submittedName>
</protein>
<proteinExistence type="predicted"/>
<gene>
    <name evidence="4" type="ORF">HGA06_20270</name>
</gene>
<dbReference type="PANTHER" id="PTHR43080">
    <property type="entry name" value="CBS DOMAIN-CONTAINING PROTEIN CBSX3, MITOCHONDRIAL"/>
    <property type="match status" value="1"/>
</dbReference>
<dbReference type="CDD" id="cd04622">
    <property type="entry name" value="CBS_pair_HRP1_like"/>
    <property type="match status" value="1"/>
</dbReference>
<evidence type="ECO:0000313" key="4">
    <source>
        <dbReference type="EMBL" id="NKY16379.1"/>
    </source>
</evidence>
<keyword evidence="1 2" id="KW-0129">CBS domain</keyword>
<feature type="domain" description="CBS" evidence="3">
    <location>
        <begin position="73"/>
        <end position="130"/>
    </location>
</feature>
<dbReference type="RefSeq" id="WP_168440602.1">
    <property type="nucleotide sequence ID" value="NZ_JAAXOU010000345.1"/>
</dbReference>
<keyword evidence="5" id="KW-1185">Reference proteome</keyword>
<feature type="domain" description="CBS" evidence="3">
    <location>
        <begin position="8"/>
        <end position="65"/>
    </location>
</feature>
<dbReference type="InterPro" id="IPR046342">
    <property type="entry name" value="CBS_dom_sf"/>
</dbReference>
<evidence type="ECO:0000256" key="1">
    <source>
        <dbReference type="ARBA" id="ARBA00023122"/>
    </source>
</evidence>
<dbReference type="SMART" id="SM00116">
    <property type="entry name" value="CBS"/>
    <property type="match status" value="2"/>
</dbReference>
<organism evidence="4 5">
    <name type="scientific">Streptomyces somaliensis (strain ATCC 33201 / DSM 40738 / JCM 12659 / KCTC 9044 / NCTC 11332 / NRRL B-12077 / IP 733)</name>
    <dbReference type="NCBI Taxonomy" id="1134445"/>
    <lineage>
        <taxon>Bacteria</taxon>
        <taxon>Bacillati</taxon>
        <taxon>Actinomycetota</taxon>
        <taxon>Actinomycetes</taxon>
        <taxon>Kitasatosporales</taxon>
        <taxon>Streptomycetaceae</taxon>
        <taxon>Streptomyces</taxon>
    </lineage>
</organism>
<dbReference type="PROSITE" id="PS51371">
    <property type="entry name" value="CBS"/>
    <property type="match status" value="2"/>
</dbReference>
<dbReference type="InterPro" id="IPR051257">
    <property type="entry name" value="Diverse_CBS-Domain"/>
</dbReference>
<sequence length="139" mass="15271">MTTARDIMHSGAHWVPAHETLDRAARLMREHDVGALPIADENERLCGIVTDRDIVVKCVAAGQDPCHVTCGDVAEGTPRWIDAGADVSEVLREMRGHRIKRLPVIENKRLVGIISEADLARNLPDDKVAEFAQGVYARA</sequence>
<dbReference type="InterPro" id="IPR000644">
    <property type="entry name" value="CBS_dom"/>
</dbReference>
<evidence type="ECO:0000259" key="3">
    <source>
        <dbReference type="PROSITE" id="PS51371"/>
    </source>
</evidence>
<dbReference type="PANTHER" id="PTHR43080:SF2">
    <property type="entry name" value="CBS DOMAIN-CONTAINING PROTEIN"/>
    <property type="match status" value="1"/>
</dbReference>
<dbReference type="Proteomes" id="UP000570003">
    <property type="component" value="Unassembled WGS sequence"/>
</dbReference>
<dbReference type="SUPFAM" id="SSF54631">
    <property type="entry name" value="CBS-domain pair"/>
    <property type="match status" value="1"/>
</dbReference>